<dbReference type="InterPro" id="IPR008207">
    <property type="entry name" value="Sig_transdc_His_kin_Hpt_dom"/>
</dbReference>
<keyword evidence="3" id="KW-0808">Transferase</keyword>
<dbReference type="PROSITE" id="PS50894">
    <property type="entry name" value="HPT"/>
    <property type="match status" value="1"/>
</dbReference>
<protein>
    <submittedName>
        <fullName evidence="3">Response regulator receiver:ATP-binding region,ATPase-like:Histidine kinase A</fullName>
    </submittedName>
</protein>
<comment type="caution">
    <text evidence="3">The sequence shown here is derived from an EMBL/GenBank/DDBJ whole genome shotgun (WGS) entry which is preliminary data.</text>
</comment>
<evidence type="ECO:0000256" key="1">
    <source>
        <dbReference type="PROSITE-ProRule" id="PRU00110"/>
    </source>
</evidence>
<keyword evidence="3" id="KW-0067">ATP-binding</keyword>
<keyword evidence="4" id="KW-1185">Reference proteome</keyword>
<evidence type="ECO:0000259" key="2">
    <source>
        <dbReference type="PROSITE" id="PS50894"/>
    </source>
</evidence>
<proteinExistence type="predicted"/>
<keyword evidence="3" id="KW-0547">Nucleotide-binding</keyword>
<dbReference type="SUPFAM" id="SSF47226">
    <property type="entry name" value="Histidine-containing phosphotransfer domain, HPT domain"/>
    <property type="match status" value="1"/>
</dbReference>
<name>M5RRL6_9BACT</name>
<dbReference type="AlphaFoldDB" id="M5RRL6"/>
<sequence length="251" mass="27605">MGGDLASSQSWCDRLSQWSLSTFPCSSANSLDQELRRVKQNQAMYDLILLSAGVLAEKGSDWIQQFEKDPTIGKVPVILVAVPEGSADASESASDWIRHRLQTPVSMTELRVAIESILNKTKESESVLPDKPGIDTVDFDRDAMLQNTGGDRVFVRKLIEMFQIESRRQLSAIADAVNARDGQMIKSAAHVLKGSVALFGANGCVDEVLKLEKMGEQNELSQIETQFQAICRMTAGLSNALDVYLAEEHTE</sequence>
<organism evidence="3 4">
    <name type="scientific">Rhodopirellula maiorica SM1</name>
    <dbReference type="NCBI Taxonomy" id="1265738"/>
    <lineage>
        <taxon>Bacteria</taxon>
        <taxon>Pseudomonadati</taxon>
        <taxon>Planctomycetota</taxon>
        <taxon>Planctomycetia</taxon>
        <taxon>Pirellulales</taxon>
        <taxon>Pirellulaceae</taxon>
        <taxon>Novipirellula</taxon>
    </lineage>
</organism>
<dbReference type="SUPFAM" id="SSF52172">
    <property type="entry name" value="CheY-like"/>
    <property type="match status" value="1"/>
</dbReference>
<dbReference type="Gene3D" id="1.20.120.160">
    <property type="entry name" value="HPT domain"/>
    <property type="match status" value="1"/>
</dbReference>
<dbReference type="InterPro" id="IPR036641">
    <property type="entry name" value="HPT_dom_sf"/>
</dbReference>
<accession>M5RRL6</accession>
<dbReference type="InterPro" id="IPR011006">
    <property type="entry name" value="CheY-like_superfamily"/>
</dbReference>
<dbReference type="Proteomes" id="UP000011991">
    <property type="component" value="Unassembled WGS sequence"/>
</dbReference>
<dbReference type="GO" id="GO:0004672">
    <property type="term" value="F:protein kinase activity"/>
    <property type="evidence" value="ECO:0007669"/>
    <property type="project" value="UniProtKB-ARBA"/>
</dbReference>
<feature type="modified residue" description="Phosphohistidine" evidence="1">
    <location>
        <position position="190"/>
    </location>
</feature>
<keyword evidence="1" id="KW-0597">Phosphoprotein</keyword>
<dbReference type="Pfam" id="PF01627">
    <property type="entry name" value="Hpt"/>
    <property type="match status" value="1"/>
</dbReference>
<feature type="domain" description="HPt" evidence="2">
    <location>
        <begin position="151"/>
        <end position="244"/>
    </location>
</feature>
<dbReference type="PATRIC" id="fig|1265738.3.peg.1137"/>
<keyword evidence="3" id="KW-0418">Kinase</keyword>
<gene>
    <name evidence="3" type="ORF">RMSM_01139</name>
</gene>
<evidence type="ECO:0000313" key="4">
    <source>
        <dbReference type="Proteomes" id="UP000011991"/>
    </source>
</evidence>
<evidence type="ECO:0000313" key="3">
    <source>
        <dbReference type="EMBL" id="EMI21930.1"/>
    </source>
</evidence>
<reference evidence="3 4" key="1">
    <citation type="journal article" date="2013" name="Mar. Genomics">
        <title>Expression of sulfatases in Rhodopirellula baltica and the diversity of sulfatases in the genus Rhodopirellula.</title>
        <authorList>
            <person name="Wegner C.E."/>
            <person name="Richter-Heitmann T."/>
            <person name="Klindworth A."/>
            <person name="Klockow C."/>
            <person name="Richter M."/>
            <person name="Achstetter T."/>
            <person name="Glockner F.O."/>
            <person name="Harder J."/>
        </authorList>
    </citation>
    <scope>NUCLEOTIDE SEQUENCE [LARGE SCALE GENOMIC DNA]</scope>
    <source>
        <strain evidence="3 4">SM1</strain>
    </source>
</reference>
<dbReference type="GO" id="GO:0000160">
    <property type="term" value="P:phosphorelay signal transduction system"/>
    <property type="evidence" value="ECO:0007669"/>
    <property type="project" value="InterPro"/>
</dbReference>
<dbReference type="EMBL" id="ANOG01000173">
    <property type="protein sequence ID" value="EMI21930.1"/>
    <property type="molecule type" value="Genomic_DNA"/>
</dbReference>
<dbReference type="GO" id="GO:0005524">
    <property type="term" value="F:ATP binding"/>
    <property type="evidence" value="ECO:0007669"/>
    <property type="project" value="UniProtKB-KW"/>
</dbReference>